<dbReference type="InterPro" id="IPR002347">
    <property type="entry name" value="SDR_fam"/>
</dbReference>
<dbReference type="CDD" id="cd05325">
    <property type="entry name" value="carb_red_sniffer_like_SDR_c"/>
    <property type="match status" value="1"/>
</dbReference>
<proteinExistence type="inferred from homology"/>
<organism evidence="2 3">
    <name type="scientific">Shewanella corallii</name>
    <dbReference type="NCBI Taxonomy" id="560080"/>
    <lineage>
        <taxon>Bacteria</taxon>
        <taxon>Pseudomonadati</taxon>
        <taxon>Pseudomonadota</taxon>
        <taxon>Gammaproteobacteria</taxon>
        <taxon>Alteromonadales</taxon>
        <taxon>Shewanellaceae</taxon>
        <taxon>Shewanella</taxon>
    </lineage>
</organism>
<dbReference type="SUPFAM" id="SSF51735">
    <property type="entry name" value="NAD(P)-binding Rossmann-fold domains"/>
    <property type="match status" value="1"/>
</dbReference>
<dbReference type="RefSeq" id="WP_249250624.1">
    <property type="nucleotide sequence ID" value="NZ_JAKIKT010000010.1"/>
</dbReference>
<keyword evidence="3" id="KW-1185">Reference proteome</keyword>
<evidence type="ECO:0000313" key="3">
    <source>
        <dbReference type="Proteomes" id="UP001202831"/>
    </source>
</evidence>
<evidence type="ECO:0000256" key="1">
    <source>
        <dbReference type="RuleBase" id="RU000363"/>
    </source>
</evidence>
<dbReference type="Gene3D" id="3.40.50.720">
    <property type="entry name" value="NAD(P)-binding Rossmann-like Domain"/>
    <property type="match status" value="1"/>
</dbReference>
<reference evidence="2 3" key="1">
    <citation type="submission" date="2022-01" db="EMBL/GenBank/DDBJ databases">
        <title>Whole genome-based taxonomy of the Shewanellaceae.</title>
        <authorList>
            <person name="Martin-Rodriguez A.J."/>
        </authorList>
    </citation>
    <scope>NUCLEOTIDE SEQUENCE [LARGE SCALE GENOMIC DNA]</scope>
    <source>
        <strain evidence="2 3">DSM 21332</strain>
    </source>
</reference>
<dbReference type="PRINTS" id="PR00080">
    <property type="entry name" value="SDRFAMILY"/>
</dbReference>
<dbReference type="InterPro" id="IPR052184">
    <property type="entry name" value="SDR_enzymes"/>
</dbReference>
<dbReference type="Proteomes" id="UP001202831">
    <property type="component" value="Unassembled WGS sequence"/>
</dbReference>
<dbReference type="EMBL" id="JAKIKT010000010">
    <property type="protein sequence ID" value="MCL2916063.1"/>
    <property type="molecule type" value="Genomic_DNA"/>
</dbReference>
<name>A0ABT0NC57_9GAMM</name>
<comment type="similarity">
    <text evidence="1">Belongs to the short-chain dehydrogenases/reductases (SDR) family.</text>
</comment>
<dbReference type="Pfam" id="PF00106">
    <property type="entry name" value="adh_short"/>
    <property type="match status" value="1"/>
</dbReference>
<dbReference type="InterPro" id="IPR036291">
    <property type="entry name" value="NAD(P)-bd_dom_sf"/>
</dbReference>
<comment type="caution">
    <text evidence="2">The sequence shown here is derived from an EMBL/GenBank/DDBJ whole genome shotgun (WGS) entry which is preliminary data.</text>
</comment>
<evidence type="ECO:0000313" key="2">
    <source>
        <dbReference type="EMBL" id="MCL2916063.1"/>
    </source>
</evidence>
<sequence length="235" mass="25275">MVSKTQKHVLITGTNRGIGLGLVKAYLNDGWRVSACCRSPEDAIELTSLMELDDDLVVYGLDVTNYDEIQSLASALKGVPLDLLINNAGYYGPKGVSFGNTNVSEWEKVFTVNTIAPQKMAEAFHPNLCLADTACIANMSSKVGSMEDNHSGGGYLYRSSKAALNSVTKSQSLDLAEDDITVVALHPGWVLTDMGGPNALIDIEASVIGLKRILDTISPLNTGEFMDFSGQEIPW</sequence>
<accession>A0ABT0NC57</accession>
<gene>
    <name evidence="2" type="ORF">L2725_20180</name>
</gene>
<protein>
    <submittedName>
        <fullName evidence="2">SDR family oxidoreductase</fullName>
    </submittedName>
</protein>
<dbReference type="PANTHER" id="PTHR45458:SF1">
    <property type="entry name" value="SHORT CHAIN DEHYDROGENASE"/>
    <property type="match status" value="1"/>
</dbReference>
<dbReference type="PANTHER" id="PTHR45458">
    <property type="entry name" value="SHORT-CHAIN DEHYDROGENASE/REDUCTASE SDR"/>
    <property type="match status" value="1"/>
</dbReference>
<dbReference type="PRINTS" id="PR00081">
    <property type="entry name" value="GDHRDH"/>
</dbReference>